<dbReference type="Proteomes" id="UP000327157">
    <property type="component" value="Chromosome 15"/>
</dbReference>
<accession>A0A5N5GNS4</accession>
<reference evidence="2" key="2">
    <citation type="submission" date="2019-10" db="EMBL/GenBank/DDBJ databases">
        <title>A de novo genome assembly of a pear dwarfing rootstock.</title>
        <authorList>
            <person name="Wang F."/>
            <person name="Wang J."/>
            <person name="Li S."/>
            <person name="Zhang Y."/>
            <person name="Fang M."/>
            <person name="Ma L."/>
            <person name="Zhao Y."/>
            <person name="Jiang S."/>
        </authorList>
    </citation>
    <scope>NUCLEOTIDE SEQUENCE [LARGE SCALE GENOMIC DNA]</scope>
</reference>
<evidence type="ECO:0000313" key="2">
    <source>
        <dbReference type="Proteomes" id="UP000327157"/>
    </source>
</evidence>
<reference evidence="1 2" key="1">
    <citation type="submission" date="2019-09" db="EMBL/GenBank/DDBJ databases">
        <authorList>
            <person name="Ou C."/>
        </authorList>
    </citation>
    <scope>NUCLEOTIDE SEQUENCE [LARGE SCALE GENOMIC DNA]</scope>
    <source>
        <strain evidence="1">S2</strain>
        <tissue evidence="1">Leaf</tissue>
    </source>
</reference>
<protein>
    <submittedName>
        <fullName evidence="1">Uncharacterized protein</fullName>
    </submittedName>
</protein>
<organism evidence="1 2">
    <name type="scientific">Pyrus ussuriensis x Pyrus communis</name>
    <dbReference type="NCBI Taxonomy" id="2448454"/>
    <lineage>
        <taxon>Eukaryota</taxon>
        <taxon>Viridiplantae</taxon>
        <taxon>Streptophyta</taxon>
        <taxon>Embryophyta</taxon>
        <taxon>Tracheophyta</taxon>
        <taxon>Spermatophyta</taxon>
        <taxon>Magnoliopsida</taxon>
        <taxon>eudicotyledons</taxon>
        <taxon>Gunneridae</taxon>
        <taxon>Pentapetalae</taxon>
        <taxon>rosids</taxon>
        <taxon>fabids</taxon>
        <taxon>Rosales</taxon>
        <taxon>Rosaceae</taxon>
        <taxon>Amygdaloideae</taxon>
        <taxon>Maleae</taxon>
        <taxon>Pyrus</taxon>
    </lineage>
</organism>
<proteinExistence type="predicted"/>
<gene>
    <name evidence="1" type="ORF">D8674_013068</name>
</gene>
<name>A0A5N5GNS4_9ROSA</name>
<dbReference type="AlphaFoldDB" id="A0A5N5GNS4"/>
<dbReference type="EMBL" id="SMOL01000401">
    <property type="protein sequence ID" value="KAB2617199.1"/>
    <property type="molecule type" value="Genomic_DNA"/>
</dbReference>
<comment type="caution">
    <text evidence="1">The sequence shown here is derived from an EMBL/GenBank/DDBJ whole genome shotgun (WGS) entry which is preliminary data.</text>
</comment>
<evidence type="ECO:0000313" key="1">
    <source>
        <dbReference type="EMBL" id="KAB2617199.1"/>
    </source>
</evidence>
<sequence length="93" mass="9890">MVPIDFWRYRGFDGAWSPVGGSMSLGMVARDSSCSLVGENAKKGLPSSSLVSEAHDAPLAMEMTITNNFHSVVFESSYKELVTKLVGVASGCS</sequence>
<keyword evidence="2" id="KW-1185">Reference proteome</keyword>
<reference evidence="1 2" key="3">
    <citation type="submission" date="2019-11" db="EMBL/GenBank/DDBJ databases">
        <title>A de novo genome assembly of a pear dwarfing rootstock.</title>
        <authorList>
            <person name="Wang F."/>
            <person name="Wang J."/>
            <person name="Li S."/>
            <person name="Zhang Y."/>
            <person name="Fang M."/>
            <person name="Ma L."/>
            <person name="Zhao Y."/>
            <person name="Jiang S."/>
        </authorList>
    </citation>
    <scope>NUCLEOTIDE SEQUENCE [LARGE SCALE GENOMIC DNA]</scope>
    <source>
        <strain evidence="1">S2</strain>
        <tissue evidence="1">Leaf</tissue>
    </source>
</reference>